<accession>A0A0U1LQ75</accession>
<keyword evidence="2" id="KW-1185">Reference proteome</keyword>
<proteinExistence type="predicted"/>
<dbReference type="OMA" id="EITEREW"/>
<dbReference type="Proteomes" id="UP000054383">
    <property type="component" value="Unassembled WGS sequence"/>
</dbReference>
<dbReference type="AlphaFoldDB" id="A0A0U1LQ75"/>
<evidence type="ECO:0000313" key="1">
    <source>
        <dbReference type="EMBL" id="CRG85502.1"/>
    </source>
</evidence>
<sequence length="486" mass="53244">MGQPTIFREFSEKVQAILASPDPQTILDALRALAEGRPAKLRDGTEIGALQGLGDGVQRQDPTGSYTQAITALLLWALKKFPNQSRWTDEPDLWETMALLDGPKGLISGILIGDGLYLGGVHVTRCDPPESGLFAPTVPVPTVISLPFQRQPVQPLDDDLSYIPDFLCGNSTARAVLATRCRFGWQRSSVYCLCLFVDADDTTFLENSITSLTEVVIIQHTKLRHAADNLSEAQKLLEPEGMSGSEIIKRRYNLRKNYVSRPAVDKRHPEDTETLVKQWKEACGYAEYGHIGETQEGWRSDFALIHLDDHWLRENGQWYNDDLSLLYNVTTEKIDLPGERGIVGSVDPQAGDIVYKDGASTAGTTGKIGLSEVVLFEPGTANIAKDETAPDIVRARLLLVGPLLGQKIICAPGDSGAGVFVPVSPAPEEDGWKWAGQLVSKMDVTGKRPGKDGETEIFDSLGLVIPQSQVFQSLKENTGMEWRMSG</sequence>
<organism evidence="1 2">
    <name type="scientific">Talaromyces islandicus</name>
    <name type="common">Penicillium islandicum</name>
    <dbReference type="NCBI Taxonomy" id="28573"/>
    <lineage>
        <taxon>Eukaryota</taxon>
        <taxon>Fungi</taxon>
        <taxon>Dikarya</taxon>
        <taxon>Ascomycota</taxon>
        <taxon>Pezizomycotina</taxon>
        <taxon>Eurotiomycetes</taxon>
        <taxon>Eurotiomycetidae</taxon>
        <taxon>Eurotiales</taxon>
        <taxon>Trichocomaceae</taxon>
        <taxon>Talaromyces</taxon>
        <taxon>Talaromyces sect. Islandici</taxon>
    </lineage>
</organism>
<reference evidence="1 2" key="1">
    <citation type="submission" date="2015-04" db="EMBL/GenBank/DDBJ databases">
        <authorList>
            <person name="Syromyatnikov M.Y."/>
            <person name="Popov V.N."/>
        </authorList>
    </citation>
    <scope>NUCLEOTIDE SEQUENCE [LARGE SCALE GENOMIC DNA]</scope>
    <source>
        <strain evidence="1">WF-38-12</strain>
    </source>
</reference>
<evidence type="ECO:0000313" key="2">
    <source>
        <dbReference type="Proteomes" id="UP000054383"/>
    </source>
</evidence>
<gene>
    <name evidence="1" type="ORF">PISL3812_02556</name>
</gene>
<name>A0A0U1LQ75_TALIS</name>
<protein>
    <submittedName>
        <fullName evidence="1">Uncharacterized protein</fullName>
    </submittedName>
</protein>
<dbReference type="EMBL" id="CVMT01000002">
    <property type="protein sequence ID" value="CRG85502.1"/>
    <property type="molecule type" value="Genomic_DNA"/>
</dbReference>
<dbReference type="OrthoDB" id="4526194at2759"/>